<dbReference type="InterPro" id="IPR024087">
    <property type="entry name" value="Creatininase-like_sf"/>
</dbReference>
<dbReference type="GO" id="GO:0046872">
    <property type="term" value="F:metal ion binding"/>
    <property type="evidence" value="ECO:0007669"/>
    <property type="project" value="UniProtKB-KW"/>
</dbReference>
<comment type="caution">
    <text evidence="6">The sequence shown here is derived from an EMBL/GenBank/DDBJ whole genome shotgun (WGS) entry which is preliminary data.</text>
</comment>
<organism evidence="6 7">
    <name type="scientific">Rahnella woolbedingensis</name>
    <dbReference type="NCBI Taxonomy" id="1510574"/>
    <lineage>
        <taxon>Bacteria</taxon>
        <taxon>Pseudomonadati</taxon>
        <taxon>Pseudomonadota</taxon>
        <taxon>Gammaproteobacteria</taxon>
        <taxon>Enterobacterales</taxon>
        <taxon>Yersiniaceae</taxon>
        <taxon>Rahnella</taxon>
    </lineage>
</organism>
<dbReference type="Proteomes" id="UP000284908">
    <property type="component" value="Unassembled WGS sequence"/>
</dbReference>
<comment type="similarity">
    <text evidence="5">Belongs to the creatininase superfamily.</text>
</comment>
<keyword evidence="7" id="KW-1185">Reference proteome</keyword>
<dbReference type="EMBL" id="RAHH01000002">
    <property type="protein sequence ID" value="RJT47090.1"/>
    <property type="molecule type" value="Genomic_DNA"/>
</dbReference>
<reference evidence="6 7" key="1">
    <citation type="submission" date="2018-09" db="EMBL/GenBank/DDBJ databases">
        <authorList>
            <person name="Le Fleche-Mateos A."/>
        </authorList>
    </citation>
    <scope>NUCLEOTIDE SEQUENCE [LARGE SCALE GENOMIC DNA]</scope>
    <source>
        <strain evidence="6 7">DSM 27399</strain>
    </source>
</reference>
<evidence type="ECO:0000256" key="5">
    <source>
        <dbReference type="ARBA" id="ARBA00024029"/>
    </source>
</evidence>
<proteinExistence type="inferred from homology"/>
<dbReference type="SUPFAM" id="SSF102215">
    <property type="entry name" value="Creatininase"/>
    <property type="match status" value="1"/>
</dbReference>
<protein>
    <submittedName>
        <fullName evidence="6">Creatininase family protein</fullName>
    </submittedName>
</protein>
<gene>
    <name evidence="6" type="ORF">D6C13_01620</name>
</gene>
<keyword evidence="4" id="KW-0862">Zinc</keyword>
<evidence type="ECO:0000256" key="2">
    <source>
        <dbReference type="ARBA" id="ARBA00022723"/>
    </source>
</evidence>
<dbReference type="OrthoDB" id="9801445at2"/>
<evidence type="ECO:0000256" key="4">
    <source>
        <dbReference type="ARBA" id="ARBA00022833"/>
    </source>
</evidence>
<evidence type="ECO:0000256" key="1">
    <source>
        <dbReference type="ARBA" id="ARBA00001947"/>
    </source>
</evidence>
<dbReference type="GO" id="GO:0009231">
    <property type="term" value="P:riboflavin biosynthetic process"/>
    <property type="evidence" value="ECO:0007669"/>
    <property type="project" value="TreeGrafter"/>
</dbReference>
<evidence type="ECO:0000313" key="7">
    <source>
        <dbReference type="Proteomes" id="UP000284908"/>
    </source>
</evidence>
<keyword evidence="2" id="KW-0479">Metal-binding</keyword>
<dbReference type="InterPro" id="IPR003785">
    <property type="entry name" value="Creatininase/forma_Hydrolase"/>
</dbReference>
<evidence type="ECO:0000313" key="6">
    <source>
        <dbReference type="EMBL" id="RJT47090.1"/>
    </source>
</evidence>
<accession>A0A419NEA0</accession>
<sequence length="293" mass="31838">MINGYIPADRFLPFLSWTAIAALPDKANTVIVLPTGAIEQHGPHLPCSVDSVISSGVAGHALARLSKDIPAYAIPPVTYGKSDEHLNFPGTLTLTGDTLLQTVLEIAESLYRAGFRKLLMINGHGGQPQVLQMASREMRLRHGDMIMIPHDVFRVANVENQYLSAQEQKMAMHAGHSETAVMMALAPECVHIERAVANYPPEFPCPTLSSGRPAAAWVSYDFGPSGVIGDPRGATAEQGHAILDSLAASWAQAITEIHLMEWKVRSEPTWGKHHWNGFVQTSFTPPSSSFVTK</sequence>
<keyword evidence="3" id="KW-0378">Hydrolase</keyword>
<dbReference type="PANTHER" id="PTHR35005:SF1">
    <property type="entry name" value="2-AMINO-5-FORMYLAMINO-6-RIBOSYLAMINOPYRIMIDIN-4(3H)-ONE 5'-MONOPHOSPHATE DEFORMYLASE"/>
    <property type="match status" value="1"/>
</dbReference>
<dbReference type="PANTHER" id="PTHR35005">
    <property type="entry name" value="3-DEHYDRO-SCYLLO-INOSOSE HYDROLASE"/>
    <property type="match status" value="1"/>
</dbReference>
<dbReference type="Pfam" id="PF02633">
    <property type="entry name" value="Creatininase"/>
    <property type="match status" value="1"/>
</dbReference>
<dbReference type="RefSeq" id="WP_120131106.1">
    <property type="nucleotide sequence ID" value="NZ_RAHH01000002.1"/>
</dbReference>
<dbReference type="AlphaFoldDB" id="A0A419NEA0"/>
<comment type="cofactor">
    <cofactor evidence="1">
        <name>Zn(2+)</name>
        <dbReference type="ChEBI" id="CHEBI:29105"/>
    </cofactor>
</comment>
<name>A0A419NEA0_9GAMM</name>
<evidence type="ECO:0000256" key="3">
    <source>
        <dbReference type="ARBA" id="ARBA00022801"/>
    </source>
</evidence>
<dbReference type="GO" id="GO:0016811">
    <property type="term" value="F:hydrolase activity, acting on carbon-nitrogen (but not peptide) bonds, in linear amides"/>
    <property type="evidence" value="ECO:0007669"/>
    <property type="project" value="TreeGrafter"/>
</dbReference>
<dbReference type="Gene3D" id="3.40.50.10310">
    <property type="entry name" value="Creatininase"/>
    <property type="match status" value="1"/>
</dbReference>